<keyword evidence="2 9" id="KW-0808">Transferase</keyword>
<dbReference type="GO" id="GO:0009252">
    <property type="term" value="P:peptidoglycan biosynthetic process"/>
    <property type="evidence" value="ECO:0007669"/>
    <property type="project" value="UniProtKB-KW"/>
</dbReference>
<sequence>MEDIYFDLRYGKLYEKIENGIACNWEYKGKEGHIKHMFIKREIPQLICGTQYYDLVTPYGYGGPHIVELAEGYSKKELVNSFQEVFYSYCQDEHIVSEFIRFYPFSSNGVDFREVYDTVLNRYTLATNLKDYEDPVQMEFSKSCRKTIRQVMRKGITFRATRHPHSIDKFIDIYYLNMKRKDADSYYFFEKDYFSKIMEYFGEDVLLVEAIYCEKTIAAGLYFLSNNVIHAHLSGTDTDYLHLSPAYILKYGTTLWGKENQFDFIHYGGGTTCSKEDPLFLFKKKFSQNTEFPFYIGKKIWNQNVYDILCKEADITGESSFFPLYRMKKEV</sequence>
<dbReference type="GO" id="GO:0008360">
    <property type="term" value="P:regulation of cell shape"/>
    <property type="evidence" value="ECO:0007669"/>
    <property type="project" value="UniProtKB-KW"/>
</dbReference>
<feature type="domain" description="BioF2-like acetyltransferase" evidence="7">
    <location>
        <begin position="143"/>
        <end position="271"/>
    </location>
</feature>
<dbReference type="InterPro" id="IPR050644">
    <property type="entry name" value="PG_Glycine_Bridge_Synth"/>
</dbReference>
<organism evidence="9 10">
    <name type="scientific">Dorea phocaeensis</name>
    <dbReference type="NCBI Taxonomy" id="2040291"/>
    <lineage>
        <taxon>Bacteria</taxon>
        <taxon>Bacillati</taxon>
        <taxon>Bacillota</taxon>
        <taxon>Clostridia</taxon>
        <taxon>Lachnospirales</taxon>
        <taxon>Lachnospiraceae</taxon>
        <taxon>Dorea</taxon>
    </lineage>
</organism>
<keyword evidence="3" id="KW-0133">Cell shape</keyword>
<evidence type="ECO:0000313" key="11">
    <source>
        <dbReference type="Proteomes" id="UP000701680"/>
    </source>
</evidence>
<keyword evidence="5" id="KW-0012">Acyltransferase</keyword>
<dbReference type="Gene3D" id="3.40.630.30">
    <property type="match status" value="1"/>
</dbReference>
<keyword evidence="4" id="KW-0573">Peptidoglycan synthesis</keyword>
<dbReference type="Proteomes" id="UP000701680">
    <property type="component" value="Unassembled WGS sequence"/>
</dbReference>
<name>A0A850HJ80_9FIRM</name>
<dbReference type="Proteomes" id="UP000528555">
    <property type="component" value="Unassembled WGS sequence"/>
</dbReference>
<comment type="similarity">
    <text evidence="1">Belongs to the FemABX family.</text>
</comment>
<dbReference type="GO" id="GO:0016755">
    <property type="term" value="F:aminoacyltransferase activity"/>
    <property type="evidence" value="ECO:0007669"/>
    <property type="project" value="InterPro"/>
</dbReference>
<evidence type="ECO:0000313" key="10">
    <source>
        <dbReference type="Proteomes" id="UP000528555"/>
    </source>
</evidence>
<evidence type="ECO:0000256" key="5">
    <source>
        <dbReference type="ARBA" id="ARBA00023315"/>
    </source>
</evidence>
<evidence type="ECO:0000256" key="1">
    <source>
        <dbReference type="ARBA" id="ARBA00009943"/>
    </source>
</evidence>
<evidence type="ECO:0000313" key="9">
    <source>
        <dbReference type="EMBL" id="NVH59175.1"/>
    </source>
</evidence>
<dbReference type="Pfam" id="PF13480">
    <property type="entry name" value="Acetyltransf_6"/>
    <property type="match status" value="1"/>
</dbReference>
<accession>A0A850HJ80</accession>
<dbReference type="EMBL" id="JAAITX010000009">
    <property type="protein sequence ID" value="NVH59175.1"/>
    <property type="molecule type" value="Genomic_DNA"/>
</dbReference>
<dbReference type="InterPro" id="IPR003447">
    <property type="entry name" value="FEMABX"/>
</dbReference>
<dbReference type="PANTHER" id="PTHR36174">
    <property type="entry name" value="LIPID II:GLYCINE GLYCYLTRANSFERASE"/>
    <property type="match status" value="1"/>
</dbReference>
<keyword evidence="10" id="KW-1185">Reference proteome</keyword>
<proteinExistence type="inferred from homology"/>
<dbReference type="InterPro" id="IPR038740">
    <property type="entry name" value="BioF2-like_GNAT_dom"/>
</dbReference>
<keyword evidence="6" id="KW-0961">Cell wall biogenesis/degradation</keyword>
<reference evidence="10 11" key="1">
    <citation type="journal article" date="2020" name="Cell Host Microbe">
        <title>Functional and Genomic Variation between Human-Derived Isolates of Lachnospiraceae Reveals Inter- and Intra-Species Diversity.</title>
        <authorList>
            <person name="Sorbara M.T."/>
            <person name="Littmann E.R."/>
            <person name="Fontana E."/>
            <person name="Moody T.U."/>
            <person name="Kohout C.E."/>
            <person name="Gjonbalaj M."/>
            <person name="Eaton V."/>
            <person name="Seok R."/>
            <person name="Leiner I.M."/>
            <person name="Pamer E.G."/>
        </authorList>
    </citation>
    <scope>NUCLEOTIDE SEQUENCE [LARGE SCALE GENOMIC DNA]</scope>
    <source>
        <strain evidence="9 10">MSK.17.11</strain>
        <strain evidence="8 11">MSK.17.38</strain>
    </source>
</reference>
<dbReference type="SUPFAM" id="SSF55729">
    <property type="entry name" value="Acyl-CoA N-acyltransferases (Nat)"/>
    <property type="match status" value="1"/>
</dbReference>
<dbReference type="GO" id="GO:0071555">
    <property type="term" value="P:cell wall organization"/>
    <property type="evidence" value="ECO:0007669"/>
    <property type="project" value="UniProtKB-KW"/>
</dbReference>
<evidence type="ECO:0000256" key="4">
    <source>
        <dbReference type="ARBA" id="ARBA00022984"/>
    </source>
</evidence>
<evidence type="ECO:0000313" key="8">
    <source>
        <dbReference type="EMBL" id="NSK15422.1"/>
    </source>
</evidence>
<dbReference type="InterPro" id="IPR016181">
    <property type="entry name" value="Acyl_CoA_acyltransferase"/>
</dbReference>
<evidence type="ECO:0000256" key="2">
    <source>
        <dbReference type="ARBA" id="ARBA00022679"/>
    </source>
</evidence>
<evidence type="ECO:0000259" key="7">
    <source>
        <dbReference type="Pfam" id="PF13480"/>
    </source>
</evidence>
<dbReference type="AlphaFoldDB" id="A0A850HJ80"/>
<gene>
    <name evidence="9" type="ORF">G5A66_11140</name>
    <name evidence="8" type="ORF">G5A75_11260</name>
</gene>
<reference evidence="9" key="2">
    <citation type="submission" date="2020-02" db="EMBL/GenBank/DDBJ databases">
        <authorList>
            <person name="Littmann E."/>
            <person name="Sorbara M."/>
        </authorList>
    </citation>
    <scope>NUCLEOTIDE SEQUENCE</scope>
    <source>
        <strain evidence="9">MSK.17.11</strain>
        <strain evidence="8">MSK.17.38</strain>
    </source>
</reference>
<dbReference type="RefSeq" id="WP_173815076.1">
    <property type="nucleotide sequence ID" value="NZ_JAAITX010000009.1"/>
</dbReference>
<dbReference type="EMBL" id="JAAIUO010000009">
    <property type="protein sequence ID" value="NSK15422.1"/>
    <property type="molecule type" value="Genomic_DNA"/>
</dbReference>
<protein>
    <submittedName>
        <fullName evidence="9">GNAT family N-acetyltransferase</fullName>
    </submittedName>
</protein>
<evidence type="ECO:0000256" key="6">
    <source>
        <dbReference type="ARBA" id="ARBA00023316"/>
    </source>
</evidence>
<comment type="caution">
    <text evidence="9">The sequence shown here is derived from an EMBL/GenBank/DDBJ whole genome shotgun (WGS) entry which is preliminary data.</text>
</comment>
<evidence type="ECO:0000256" key="3">
    <source>
        <dbReference type="ARBA" id="ARBA00022960"/>
    </source>
</evidence>
<dbReference type="PANTHER" id="PTHR36174:SF1">
    <property type="entry name" value="LIPID II:GLYCINE GLYCYLTRANSFERASE"/>
    <property type="match status" value="1"/>
</dbReference>
<dbReference type="PROSITE" id="PS51191">
    <property type="entry name" value="FEMABX"/>
    <property type="match status" value="1"/>
</dbReference>